<keyword evidence="3" id="KW-1185">Reference proteome</keyword>
<evidence type="ECO:0000259" key="1">
    <source>
        <dbReference type="PROSITE" id="PS51186"/>
    </source>
</evidence>
<gene>
    <name evidence="2" type="ORF">ADEAN_000896900</name>
</gene>
<proteinExistence type="predicted"/>
<dbReference type="SUPFAM" id="SSF55729">
    <property type="entry name" value="Acyl-CoA N-acyltransferases (Nat)"/>
    <property type="match status" value="1"/>
</dbReference>
<dbReference type="VEuPathDB" id="TriTrypDB:ADEAN_000896900"/>
<dbReference type="EMBL" id="LR877165">
    <property type="protein sequence ID" value="CAD2221437.1"/>
    <property type="molecule type" value="Genomic_DNA"/>
</dbReference>
<sequence length="172" mass="19987">MPPFKIARSTLADVDTHMRLYDEAIQLQRKLGHINWISFERERIVKEVEDGKQYKIVDEPTGEVAGIFLVEENDPAIWGERDKDPSFYIHRICTDPKFRGNNLVNLIVAYLKEHAEGKKYLRMDTKNGNEKLIQYYIDRCGFSPAGTVTLGEDPALPKHFQNINLFLFEMKI</sequence>
<evidence type="ECO:0000313" key="3">
    <source>
        <dbReference type="Proteomes" id="UP000515908"/>
    </source>
</evidence>
<protein>
    <submittedName>
        <fullName evidence="2">Acetyltransferase (GNAT) family, putative</fullName>
    </submittedName>
</protein>
<dbReference type="GO" id="GO:0016747">
    <property type="term" value="F:acyltransferase activity, transferring groups other than amino-acyl groups"/>
    <property type="evidence" value="ECO:0007669"/>
    <property type="project" value="InterPro"/>
</dbReference>
<evidence type="ECO:0000313" key="2">
    <source>
        <dbReference type="EMBL" id="CAD2221437.1"/>
    </source>
</evidence>
<feature type="domain" description="N-acetyltransferase" evidence="1">
    <location>
        <begin position="4"/>
        <end position="163"/>
    </location>
</feature>
<accession>A0A7G2CQM4</accession>
<dbReference type="Pfam" id="PF00583">
    <property type="entry name" value="Acetyltransf_1"/>
    <property type="match status" value="1"/>
</dbReference>
<dbReference type="InterPro" id="IPR000182">
    <property type="entry name" value="GNAT_dom"/>
</dbReference>
<dbReference type="Gene3D" id="3.40.630.30">
    <property type="match status" value="1"/>
</dbReference>
<reference evidence="2 3" key="1">
    <citation type="submission" date="2020-08" db="EMBL/GenBank/DDBJ databases">
        <authorList>
            <person name="Newling K."/>
            <person name="Davey J."/>
            <person name="Forrester S."/>
        </authorList>
    </citation>
    <scope>NUCLEOTIDE SEQUENCE [LARGE SCALE GENOMIC DNA]</scope>
    <source>
        <strain evidence="3">Crithidia deanei Carvalho (ATCC PRA-265)</strain>
    </source>
</reference>
<name>A0A7G2CQM4_9TRYP</name>
<dbReference type="InterPro" id="IPR016181">
    <property type="entry name" value="Acyl_CoA_acyltransferase"/>
</dbReference>
<dbReference type="AlphaFoldDB" id="A0A7G2CQM4"/>
<dbReference type="PROSITE" id="PS51186">
    <property type="entry name" value="GNAT"/>
    <property type="match status" value="1"/>
</dbReference>
<keyword evidence="2" id="KW-0808">Transferase</keyword>
<organism evidence="2 3">
    <name type="scientific">Angomonas deanei</name>
    <dbReference type="NCBI Taxonomy" id="59799"/>
    <lineage>
        <taxon>Eukaryota</taxon>
        <taxon>Discoba</taxon>
        <taxon>Euglenozoa</taxon>
        <taxon>Kinetoplastea</taxon>
        <taxon>Metakinetoplastina</taxon>
        <taxon>Trypanosomatida</taxon>
        <taxon>Trypanosomatidae</taxon>
        <taxon>Strigomonadinae</taxon>
        <taxon>Angomonas</taxon>
    </lineage>
</organism>
<dbReference type="Proteomes" id="UP000515908">
    <property type="component" value="Chromosome 21"/>
</dbReference>